<name>A0ABS3YHV2_9BACT</name>
<dbReference type="InterPro" id="IPR053851">
    <property type="entry name" value="DUF6929"/>
</dbReference>
<evidence type="ECO:0000313" key="1">
    <source>
        <dbReference type="EMBL" id="MBO9154273.1"/>
    </source>
</evidence>
<evidence type="ECO:0008006" key="3">
    <source>
        <dbReference type="Google" id="ProtNLM"/>
    </source>
</evidence>
<keyword evidence="2" id="KW-1185">Reference proteome</keyword>
<evidence type="ECO:0000313" key="2">
    <source>
        <dbReference type="Proteomes" id="UP000679126"/>
    </source>
</evidence>
<dbReference type="Proteomes" id="UP000679126">
    <property type="component" value="Unassembled WGS sequence"/>
</dbReference>
<dbReference type="SUPFAM" id="SSF75011">
    <property type="entry name" value="3-carboxy-cis,cis-mucoante lactonizing enzyme"/>
    <property type="match status" value="1"/>
</dbReference>
<comment type="caution">
    <text evidence="1">The sequence shown here is derived from an EMBL/GenBank/DDBJ whole genome shotgun (WGS) entry which is preliminary data.</text>
</comment>
<organism evidence="1 2">
    <name type="scientific">Chitinophaga chungangae</name>
    <dbReference type="NCBI Taxonomy" id="2821488"/>
    <lineage>
        <taxon>Bacteria</taxon>
        <taxon>Pseudomonadati</taxon>
        <taxon>Bacteroidota</taxon>
        <taxon>Chitinophagia</taxon>
        <taxon>Chitinophagales</taxon>
        <taxon>Chitinophagaceae</taxon>
        <taxon>Chitinophaga</taxon>
    </lineage>
</organism>
<reference evidence="2" key="1">
    <citation type="submission" date="2021-03" db="EMBL/GenBank/DDBJ databases">
        <title>Assistant Professor.</title>
        <authorList>
            <person name="Huq M.A."/>
        </authorList>
    </citation>
    <scope>NUCLEOTIDE SEQUENCE [LARGE SCALE GENOMIC DNA]</scope>
    <source>
        <strain evidence="2">MAH-28</strain>
    </source>
</reference>
<dbReference type="EMBL" id="JAGHKP010000003">
    <property type="protein sequence ID" value="MBO9154273.1"/>
    <property type="molecule type" value="Genomic_DNA"/>
</dbReference>
<dbReference type="Pfam" id="PF22000">
    <property type="entry name" value="DUF6929"/>
    <property type="match status" value="1"/>
</dbReference>
<dbReference type="RefSeq" id="WP_209147392.1">
    <property type="nucleotide sequence ID" value="NZ_JAGHKP010000003.1"/>
</dbReference>
<gene>
    <name evidence="1" type="ORF">J7I43_18750</name>
</gene>
<sequence>MRLTHHQHFPGIPSASGLAYHDGHYYVVGDDATKLFILNADLTPAEQIPLPNADQKQTRIPKPVKNDWESLSTIVINNQTALLALGSGSLSPHRNAALLYFPGTGHIEIKDLSNFYKQIGDNIELNIEAATEIGEHLLIGNRGHLGRPENLLVRCEKQDIWNSPVKTHTTQLILPKEPAFSGISGLAWHPEKDWLYFTTSTEETASTYDDGKIGESRIGIIKNATNALQQPTVSPDEWFLLEKIHPVFKGQKIESICLRELNDGLEITLVADNDDGGSHLFRLAAE</sequence>
<protein>
    <recommendedName>
        <fullName evidence="3">WD40 repeat protein</fullName>
    </recommendedName>
</protein>
<accession>A0ABS3YHV2</accession>
<proteinExistence type="predicted"/>